<evidence type="ECO:0000313" key="2">
    <source>
        <dbReference type="Proteomes" id="UP000225215"/>
    </source>
</evidence>
<dbReference type="EMBL" id="KY290955">
    <property type="protein sequence ID" value="APU01596.1"/>
    <property type="molecule type" value="Genomic_DNA"/>
</dbReference>
<name>A0A219YC64_9CAUD</name>
<sequence>MKTQIVLAKDLERGMKIVPWADIKFTVSSVSKEADRVRVYVRDPDNKESNFLCYEDSEFSQVVPEYKTSHFDRILRESLVGKELFYFGENRGKITDVMICKTLIQVETDYGTVHEYHNTEEITVVF</sequence>
<dbReference type="Proteomes" id="UP000225215">
    <property type="component" value="Segment"/>
</dbReference>
<reference evidence="1 2" key="1">
    <citation type="journal article" date="2017" name="Sci. Rep.">
        <title>Characterization and diversity of phages infecting Aeromonas salmonicida subsp. salmonicida.</title>
        <authorList>
            <person name="Vincent A.T."/>
            <person name="Paquet V.E."/>
            <person name="Bernatchez A."/>
            <person name="Tremblay D.M."/>
            <person name="Moineau S."/>
            <person name="Charette S.J."/>
        </authorList>
    </citation>
    <scope>NUCLEOTIDE SEQUENCE [LARGE SCALE GENOMIC DNA]</scope>
</reference>
<evidence type="ECO:0000313" key="1">
    <source>
        <dbReference type="EMBL" id="APU01596.1"/>
    </source>
</evidence>
<accession>A0A219YC64</accession>
<organism evidence="1 2">
    <name type="scientific">Aeromonas phage 65.2</name>
    <dbReference type="NCBI Taxonomy" id="1932896"/>
    <lineage>
        <taxon>Viruses</taxon>
        <taxon>Duplodnaviria</taxon>
        <taxon>Heunggongvirae</taxon>
        <taxon>Uroviricota</taxon>
        <taxon>Caudoviricetes</taxon>
        <taxon>Pantevenvirales</taxon>
        <taxon>Straboviridae</taxon>
        <taxon>Emmerichvirinae</taxon>
        <taxon>Ishigurovirus</taxon>
        <taxon>Ishigurovirus osborne</taxon>
    </lineage>
</organism>
<protein>
    <submittedName>
        <fullName evidence="1">Uncharacterized protein</fullName>
    </submittedName>
</protein>
<proteinExistence type="predicted"/>